<dbReference type="AlphaFoldDB" id="A0A6J4VA89"/>
<reference evidence="2" key="1">
    <citation type="submission" date="2020-02" db="EMBL/GenBank/DDBJ databases">
        <authorList>
            <person name="Meier V. D."/>
        </authorList>
    </citation>
    <scope>NUCLEOTIDE SEQUENCE</scope>
    <source>
        <strain evidence="2">AVDCRST_MAG59</strain>
    </source>
</reference>
<organism evidence="2">
    <name type="scientific">uncultured Thermomicrobiales bacterium</name>
    <dbReference type="NCBI Taxonomy" id="1645740"/>
    <lineage>
        <taxon>Bacteria</taxon>
        <taxon>Pseudomonadati</taxon>
        <taxon>Thermomicrobiota</taxon>
        <taxon>Thermomicrobia</taxon>
        <taxon>Thermomicrobiales</taxon>
        <taxon>environmental samples</taxon>
    </lineage>
</organism>
<evidence type="ECO:0000313" key="2">
    <source>
        <dbReference type="EMBL" id="CAA9569778.1"/>
    </source>
</evidence>
<protein>
    <submittedName>
        <fullName evidence="2">Uncharacterized protein</fullName>
    </submittedName>
</protein>
<feature type="compositionally biased region" description="Basic residues" evidence="1">
    <location>
        <begin position="12"/>
        <end position="40"/>
    </location>
</feature>
<feature type="non-terminal residue" evidence="2">
    <location>
        <position position="40"/>
    </location>
</feature>
<name>A0A6J4VA89_9BACT</name>
<evidence type="ECO:0000256" key="1">
    <source>
        <dbReference type="SAM" id="MobiDB-lite"/>
    </source>
</evidence>
<proteinExistence type="predicted"/>
<accession>A0A6J4VA89</accession>
<feature type="compositionally biased region" description="Low complexity" evidence="1">
    <location>
        <begin position="1"/>
        <end position="11"/>
    </location>
</feature>
<feature type="region of interest" description="Disordered" evidence="1">
    <location>
        <begin position="1"/>
        <end position="40"/>
    </location>
</feature>
<dbReference type="EMBL" id="CADCWF010000246">
    <property type="protein sequence ID" value="CAA9569778.1"/>
    <property type="molecule type" value="Genomic_DNA"/>
</dbReference>
<feature type="non-terminal residue" evidence="2">
    <location>
        <position position="1"/>
    </location>
</feature>
<gene>
    <name evidence="2" type="ORF">AVDCRST_MAG59-3389</name>
</gene>
<sequence>RREAGGPAAAPRGRRRLAGRRRAAGGTGHRLRRPRGRRAV</sequence>